<dbReference type="GO" id="GO:0003700">
    <property type="term" value="F:DNA-binding transcription factor activity"/>
    <property type="evidence" value="ECO:0007669"/>
    <property type="project" value="TreeGrafter"/>
</dbReference>
<organism evidence="6 7">
    <name type="scientific">Mycobacteroides franklinii</name>
    <dbReference type="NCBI Taxonomy" id="948102"/>
    <lineage>
        <taxon>Bacteria</taxon>
        <taxon>Bacillati</taxon>
        <taxon>Actinomycetota</taxon>
        <taxon>Actinomycetes</taxon>
        <taxon>Mycobacteriales</taxon>
        <taxon>Mycobacteriaceae</taxon>
        <taxon>Mycobacteroides</taxon>
    </lineage>
</organism>
<keyword evidence="7" id="KW-1185">Reference proteome</keyword>
<keyword evidence="3" id="KW-0804">Transcription</keyword>
<dbReference type="InterPro" id="IPR009057">
    <property type="entry name" value="Homeodomain-like_sf"/>
</dbReference>
<dbReference type="Proteomes" id="UP000295165">
    <property type="component" value="Unassembled WGS sequence"/>
</dbReference>
<name>A0A4R8R7R9_9MYCO</name>
<evidence type="ECO:0000256" key="2">
    <source>
        <dbReference type="ARBA" id="ARBA00023125"/>
    </source>
</evidence>
<dbReference type="GO" id="GO:0000976">
    <property type="term" value="F:transcription cis-regulatory region binding"/>
    <property type="evidence" value="ECO:0007669"/>
    <property type="project" value="TreeGrafter"/>
</dbReference>
<evidence type="ECO:0000313" key="6">
    <source>
        <dbReference type="EMBL" id="TDZ52295.1"/>
    </source>
</evidence>
<feature type="DNA-binding region" description="H-T-H motif" evidence="4">
    <location>
        <begin position="34"/>
        <end position="53"/>
    </location>
</feature>
<evidence type="ECO:0000259" key="5">
    <source>
        <dbReference type="PROSITE" id="PS50977"/>
    </source>
</evidence>
<dbReference type="EMBL" id="PECC01000026">
    <property type="protein sequence ID" value="TDZ52295.1"/>
    <property type="molecule type" value="Genomic_DNA"/>
</dbReference>
<protein>
    <submittedName>
        <fullName evidence="6">Transcriptional regulator BetI</fullName>
    </submittedName>
</protein>
<dbReference type="SUPFAM" id="SSF46689">
    <property type="entry name" value="Homeodomain-like"/>
    <property type="match status" value="1"/>
</dbReference>
<dbReference type="PROSITE" id="PS01081">
    <property type="entry name" value="HTH_TETR_1"/>
    <property type="match status" value="1"/>
</dbReference>
<dbReference type="PANTHER" id="PTHR30055:SF234">
    <property type="entry name" value="HTH-TYPE TRANSCRIPTIONAL REGULATOR BETI"/>
    <property type="match status" value="1"/>
</dbReference>
<evidence type="ECO:0000256" key="3">
    <source>
        <dbReference type="ARBA" id="ARBA00023163"/>
    </source>
</evidence>
<dbReference type="PRINTS" id="PR00455">
    <property type="entry name" value="HTHTETR"/>
</dbReference>
<feature type="domain" description="HTH tetR-type" evidence="5">
    <location>
        <begin position="11"/>
        <end position="71"/>
    </location>
</feature>
<accession>A0A4R8R7R9</accession>
<sequence length="213" mass="23143">MAMETVDPDDLTARARIRDAALHEFGDKGYDGATIRGIAARAGVSSGLLRHHFGSKQELRDACDEYLVKTMRTINEQVRSNVERGDVHYVSARIPIGQYQAYITRALVEGSAGQVFDEMVAMTEGWLAAADQNRTHPPEVDVKSRATVITAMALAVPLLQQHVSRGLGVDVGSPEGDLKMAATLVDVYANPLLTPEQAKSAQEDLSRRMGSHS</sequence>
<keyword evidence="2 4" id="KW-0238">DNA-binding</keyword>
<dbReference type="PANTHER" id="PTHR30055">
    <property type="entry name" value="HTH-TYPE TRANSCRIPTIONAL REGULATOR RUTR"/>
    <property type="match status" value="1"/>
</dbReference>
<dbReference type="InterPro" id="IPR001647">
    <property type="entry name" value="HTH_TetR"/>
</dbReference>
<evidence type="ECO:0000313" key="7">
    <source>
        <dbReference type="Proteomes" id="UP000295165"/>
    </source>
</evidence>
<proteinExistence type="predicted"/>
<evidence type="ECO:0000256" key="1">
    <source>
        <dbReference type="ARBA" id="ARBA00023015"/>
    </source>
</evidence>
<dbReference type="AlphaFoldDB" id="A0A4R8R7R9"/>
<reference evidence="6 7" key="1">
    <citation type="journal article" date="2019" name="Sci. Rep.">
        <title>Extended insight into the Mycobacterium chelonae-abscessus complex through whole genome sequencing of Mycobacterium salmoniphilum outbreak and Mycobacterium salmoniphilum-like strains.</title>
        <authorList>
            <person name="Behra P.R.K."/>
            <person name="Das S."/>
            <person name="Pettersson B.M.F."/>
            <person name="Shirreff L."/>
            <person name="DuCote T."/>
            <person name="Jacobsson K.G."/>
            <person name="Ennis D.G."/>
            <person name="Kirsebom L.A."/>
        </authorList>
    </citation>
    <scope>NUCLEOTIDE SEQUENCE [LARGE SCALE GENOMIC DNA]</scope>
    <source>
        <strain evidence="6 7">CCUG 63697</strain>
    </source>
</reference>
<evidence type="ECO:0000256" key="4">
    <source>
        <dbReference type="PROSITE-ProRule" id="PRU00335"/>
    </source>
</evidence>
<keyword evidence="1" id="KW-0805">Transcription regulation</keyword>
<dbReference type="Gene3D" id="1.10.357.10">
    <property type="entry name" value="Tetracycline Repressor, domain 2"/>
    <property type="match status" value="1"/>
</dbReference>
<dbReference type="InterPro" id="IPR050109">
    <property type="entry name" value="HTH-type_TetR-like_transc_reg"/>
</dbReference>
<dbReference type="PROSITE" id="PS50977">
    <property type="entry name" value="HTH_TETR_2"/>
    <property type="match status" value="1"/>
</dbReference>
<comment type="caution">
    <text evidence="6">The sequence shown here is derived from an EMBL/GenBank/DDBJ whole genome shotgun (WGS) entry which is preliminary data.</text>
</comment>
<dbReference type="InterPro" id="IPR023772">
    <property type="entry name" value="DNA-bd_HTH_TetR-type_CS"/>
</dbReference>
<gene>
    <name evidence="6" type="ORF">CCUG63697_00771</name>
</gene>
<dbReference type="Pfam" id="PF00440">
    <property type="entry name" value="TetR_N"/>
    <property type="match status" value="1"/>
</dbReference>